<evidence type="ECO:0000259" key="2">
    <source>
        <dbReference type="Pfam" id="PF20455"/>
    </source>
</evidence>
<feature type="transmembrane region" description="Helical" evidence="1">
    <location>
        <begin position="89"/>
        <end position="110"/>
    </location>
</feature>
<sequence length="315" mass="35906">MKAVDVDSKTLPQRPTAGVIQRFDNKSSACPSTTSLGMIARTYPDAIEFSARAAGMTGMIMLIGLMSAAFAFWVSDQVLSLELENGRSVISFLSFPFVIIVFFHGIYSAIKYTRIELYRPKDEPTIFDRYNRKVYRIYREVYPGWLGTFKKWPMKMAEHDWNLIYAEHHAIVNATGSSVTRMHSLIFNVQKSTSDPTVVDSFAIGTSIQMGEVTVPAVWEHIRRFMEENGPHLPPGEVIEQRREPQTFLQCMAATGPYGSNFKNWWRDHTAMMIVGLLFFPITFPMMTLMGIFSWMAVKTARPVVWPSYVLDAIR</sequence>
<accession>A0ABX5S2Z5</accession>
<protein>
    <recommendedName>
        <fullName evidence="2">DUF6708 domain-containing protein</fullName>
    </recommendedName>
</protein>
<keyword evidence="4" id="KW-1185">Reference proteome</keyword>
<gene>
    <name evidence="3" type="ORF">EYF70_30085</name>
</gene>
<proteinExistence type="predicted"/>
<dbReference type="Proteomes" id="UP000292307">
    <property type="component" value="Chromosome"/>
</dbReference>
<keyword evidence="1" id="KW-0472">Membrane</keyword>
<reference evidence="3 4" key="1">
    <citation type="submission" date="2019-02" db="EMBL/GenBank/DDBJ databases">
        <title>Draft Genome Sequences of Six Type Strains of the Genus Massilia.</title>
        <authorList>
            <person name="Miess H."/>
            <person name="Frediansyhah A."/>
            <person name="Gross H."/>
        </authorList>
    </citation>
    <scope>NUCLEOTIDE SEQUENCE [LARGE SCALE GENOMIC DNA]</scope>
    <source>
        <strain evidence="3 4">DSM 17472</strain>
    </source>
</reference>
<evidence type="ECO:0000256" key="1">
    <source>
        <dbReference type="SAM" id="Phobius"/>
    </source>
</evidence>
<evidence type="ECO:0000313" key="3">
    <source>
        <dbReference type="EMBL" id="QBI04601.1"/>
    </source>
</evidence>
<feature type="domain" description="DUF6708" evidence="2">
    <location>
        <begin position="106"/>
        <end position="309"/>
    </location>
</feature>
<keyword evidence="1" id="KW-1133">Transmembrane helix</keyword>
<feature type="transmembrane region" description="Helical" evidence="1">
    <location>
        <begin position="53"/>
        <end position="74"/>
    </location>
</feature>
<dbReference type="RefSeq" id="WP_131148662.1">
    <property type="nucleotide sequence ID" value="NZ_BMWV01000001.1"/>
</dbReference>
<evidence type="ECO:0000313" key="4">
    <source>
        <dbReference type="Proteomes" id="UP000292307"/>
    </source>
</evidence>
<keyword evidence="1" id="KW-0812">Transmembrane</keyword>
<dbReference type="InterPro" id="IPR046554">
    <property type="entry name" value="DUF6708"/>
</dbReference>
<name>A0ABX5S2Z5_9BURK</name>
<organism evidence="3 4">
    <name type="scientific">Pseudoduganella albidiflava</name>
    <dbReference type="NCBI Taxonomy" id="321983"/>
    <lineage>
        <taxon>Bacteria</taxon>
        <taxon>Pseudomonadati</taxon>
        <taxon>Pseudomonadota</taxon>
        <taxon>Betaproteobacteria</taxon>
        <taxon>Burkholderiales</taxon>
        <taxon>Oxalobacteraceae</taxon>
        <taxon>Telluria group</taxon>
        <taxon>Pseudoduganella</taxon>
    </lineage>
</organism>
<feature type="transmembrane region" description="Helical" evidence="1">
    <location>
        <begin position="271"/>
        <end position="298"/>
    </location>
</feature>
<dbReference type="Pfam" id="PF20455">
    <property type="entry name" value="DUF6708"/>
    <property type="match status" value="1"/>
</dbReference>
<dbReference type="EMBL" id="CP036401">
    <property type="protein sequence ID" value="QBI04601.1"/>
    <property type="molecule type" value="Genomic_DNA"/>
</dbReference>